<dbReference type="InterPro" id="IPR036514">
    <property type="entry name" value="SGNH_hydro_sf"/>
</dbReference>
<evidence type="ECO:0000313" key="3">
    <source>
        <dbReference type="EMBL" id="AQS46553.1"/>
    </source>
</evidence>
<name>A0ABM6ICY1_9RHOB</name>
<proteinExistence type="predicted"/>
<keyword evidence="1" id="KW-0378">Hydrolase</keyword>
<dbReference type="EMBL" id="CP019437">
    <property type="protein sequence ID" value="AQS46553.1"/>
    <property type="molecule type" value="Genomic_DNA"/>
</dbReference>
<dbReference type="InterPro" id="IPR005181">
    <property type="entry name" value="SASA"/>
</dbReference>
<feature type="domain" description="Sialate O-acetylesterase" evidence="2">
    <location>
        <begin position="494"/>
        <end position="667"/>
    </location>
</feature>
<dbReference type="Proteomes" id="UP000185622">
    <property type="component" value="Chromosome"/>
</dbReference>
<dbReference type="SUPFAM" id="SSF52266">
    <property type="entry name" value="SGNH hydrolase"/>
    <property type="match status" value="1"/>
</dbReference>
<gene>
    <name evidence="3" type="ORF">BMG03_01100</name>
</gene>
<accession>A0ABM6ICY1</accession>
<organism evidence="3 4">
    <name type="scientific">Thioclava nitratireducens</name>
    <dbReference type="NCBI Taxonomy" id="1915078"/>
    <lineage>
        <taxon>Bacteria</taxon>
        <taxon>Pseudomonadati</taxon>
        <taxon>Pseudomonadota</taxon>
        <taxon>Alphaproteobacteria</taxon>
        <taxon>Rhodobacterales</taxon>
        <taxon>Paracoccaceae</taxon>
        <taxon>Thioclava</taxon>
    </lineage>
</organism>
<evidence type="ECO:0000313" key="4">
    <source>
        <dbReference type="Proteomes" id="UP000185622"/>
    </source>
</evidence>
<evidence type="ECO:0000256" key="1">
    <source>
        <dbReference type="ARBA" id="ARBA00022801"/>
    </source>
</evidence>
<dbReference type="Pfam" id="PF03629">
    <property type="entry name" value="SASA"/>
    <property type="match status" value="1"/>
</dbReference>
<keyword evidence="4" id="KW-1185">Reference proteome</keyword>
<dbReference type="Gene3D" id="3.40.50.1110">
    <property type="entry name" value="SGNH hydrolase"/>
    <property type="match status" value="1"/>
</dbReference>
<reference evidence="3 4" key="1">
    <citation type="submission" date="2017-01" db="EMBL/GenBank/DDBJ databases">
        <title>The complete genome sequence of a sulfur-oxidizing marine bacterium Thioclava sp. 25B10_4T.</title>
        <authorList>
            <person name="Liu Y."/>
            <person name="Lai Q."/>
            <person name="Shao Z."/>
        </authorList>
    </citation>
    <scope>NUCLEOTIDE SEQUENCE [LARGE SCALE GENOMIC DNA]</scope>
    <source>
        <strain evidence="3 4">25B10_4</strain>
    </source>
</reference>
<sequence length="806" mass="84259">MTVESYAQAPAYTISGVGPYPIPHPYLAGTIVAYVLIEDVPTQLDVADFSIDPATAVGQGNLLLTAAAATTHDGQTLWIERATPLEQGWMARDDGREAGMEAQLDQDVMGAQEDRAQINAALRARKPMAAFDPRPNRVPMVRADGLGWENGPTADEVEAAQGYAEAAKASAARIDLGALDAAVQATTDDALATAADREQTGLDRQAAESAASTAAADANAQIAPNVAAAEAAEAAAVAAQGSAESARDAATVNAEVYTDIASGLAATADAEQFQVVTGDVIVRYRNDGGATATEVARYPSATYAQDTRFDLDEAREPLARYTGSDDLVPLFTDASGRVLLGVNKQTGRLTTDGDVERVLGGLSQAKYIGSGPVWPLVADASGRVLLGVNEMTGEVVGALSGGIDATSFSVEELSAPVDAAEYNHLLFYGQSLSVGAASGSVISVSQPYSNVTFNGGPRAWDGAAFDFSAFKPLVEDAVSPAPDGGTNRQETPCSGAANFASTVLAADGIAPTDHVILASTAGHGSYRIDQLDKASAWYPNLIAHVTGAQALNSDHAVHALCWMQGENDISVSTLYQTYYDALERLQADVETDVQSETGQTSPVYCLTYQVSFGAAVHSDIALAHLNLAQKSNRFFLSTPMYHFPYTAGVHLTAEGYKWAGAYFGRAYAEIVQGRKPRWLNPVSATRRGAEIRVRFQVPTLPLVLDTTTLAVTTDYGFQVTDDGSPAAISNIAVQGSDVVITLAAAPSGTVTVRYALDHLGAGLTITNGASGNLRDSTPDAITISGTPRPLYHVSPAFELAAITLGE</sequence>
<protein>
    <recommendedName>
        <fullName evidence="2">Sialate O-acetylesterase domain-containing protein</fullName>
    </recommendedName>
</protein>
<evidence type="ECO:0000259" key="2">
    <source>
        <dbReference type="Pfam" id="PF03629"/>
    </source>
</evidence>
<dbReference type="RefSeq" id="WP_075775281.1">
    <property type="nucleotide sequence ID" value="NZ_CP019437.1"/>
</dbReference>